<accession>M2U264</accession>
<gene>
    <name evidence="1" type="ORF">C725_2570</name>
</gene>
<comment type="caution">
    <text evidence="1">The sequence shown here is derived from an EMBL/GenBank/DDBJ whole genome shotgun (WGS) entry which is preliminary data.</text>
</comment>
<protein>
    <recommendedName>
        <fullName evidence="3">DUF3168 domain-containing protein</fullName>
    </recommendedName>
</protein>
<reference evidence="1 2" key="1">
    <citation type="journal article" date="2013" name="Genome Announc.">
        <title>Draft Genome Sequence of Strain JLT2015T, Belonging to the Family Sphingomonadaceae of the Alphaproteobacteria.</title>
        <authorList>
            <person name="Tang K."/>
            <person name="Liu K."/>
            <person name="Li S."/>
            <person name="Jiao N."/>
        </authorList>
    </citation>
    <scope>NUCLEOTIDE SEQUENCE [LARGE SCALE GENOMIC DNA]</scope>
    <source>
        <strain evidence="1 2">JLT2015</strain>
    </source>
</reference>
<evidence type="ECO:0008006" key="3">
    <source>
        <dbReference type="Google" id="ProtNLM"/>
    </source>
</evidence>
<dbReference type="AlphaFoldDB" id="M2U264"/>
<proteinExistence type="predicted"/>
<keyword evidence="2" id="KW-1185">Reference proteome</keyword>
<dbReference type="Proteomes" id="UP000011717">
    <property type="component" value="Unassembled WGS sequence"/>
</dbReference>
<evidence type="ECO:0000313" key="2">
    <source>
        <dbReference type="Proteomes" id="UP000011717"/>
    </source>
</evidence>
<sequence>MRALLETALRFVAASLWEKGGQRQLSTRPDWKNPIASVERLHTAPWASGSLEGYRTELTIKIIGEEDAVNAYAAALETHVLTPEDPVTGYFLAEAARVQTDMFVDGDGGAYSLVHFETLLIRE</sequence>
<dbReference type="EMBL" id="AMRV01000010">
    <property type="protein sequence ID" value="EMD82082.1"/>
    <property type="molecule type" value="Genomic_DNA"/>
</dbReference>
<name>M2U264_9SPHN</name>
<evidence type="ECO:0000313" key="1">
    <source>
        <dbReference type="EMBL" id="EMD82082.1"/>
    </source>
</evidence>
<organism evidence="1 2">
    <name type="scientific">Pacificimonas flava</name>
    <dbReference type="NCBI Taxonomy" id="1234595"/>
    <lineage>
        <taxon>Bacteria</taxon>
        <taxon>Pseudomonadati</taxon>
        <taxon>Pseudomonadota</taxon>
        <taxon>Alphaproteobacteria</taxon>
        <taxon>Sphingomonadales</taxon>
        <taxon>Sphingosinicellaceae</taxon>
        <taxon>Pacificimonas</taxon>
    </lineage>
</organism>